<dbReference type="RefSeq" id="WP_115849573.1">
    <property type="nucleotide sequence ID" value="NZ_QTUC01000001.1"/>
</dbReference>
<dbReference type="Gene3D" id="3.30.360.10">
    <property type="entry name" value="Dihydrodipicolinate Reductase, domain 2"/>
    <property type="match status" value="1"/>
</dbReference>
<name>A0A3D9V6P6_THECX</name>
<evidence type="ECO:0000256" key="2">
    <source>
        <dbReference type="SAM" id="MobiDB-lite"/>
    </source>
</evidence>
<dbReference type="Pfam" id="PF22725">
    <property type="entry name" value="GFO_IDH_MocA_C3"/>
    <property type="match status" value="1"/>
</dbReference>
<dbReference type="Pfam" id="PF01408">
    <property type="entry name" value="GFO_IDH_MocA"/>
    <property type="match status" value="1"/>
</dbReference>
<dbReference type="Proteomes" id="UP000256485">
    <property type="component" value="Unassembled WGS sequence"/>
</dbReference>
<dbReference type="Gene3D" id="3.40.50.720">
    <property type="entry name" value="NAD(P)-binding Rossmann-like Domain"/>
    <property type="match status" value="1"/>
</dbReference>
<gene>
    <name evidence="5" type="ORF">DFJ64_1252</name>
</gene>
<proteinExistence type="predicted"/>
<dbReference type="GO" id="GO:0016491">
    <property type="term" value="F:oxidoreductase activity"/>
    <property type="evidence" value="ECO:0007669"/>
    <property type="project" value="UniProtKB-KW"/>
</dbReference>
<evidence type="ECO:0000259" key="4">
    <source>
        <dbReference type="Pfam" id="PF22725"/>
    </source>
</evidence>
<sequence length="367" mass="38379">MGEPLRVGVVGVGTISKQYLDVLTRLPNVDVVAAADLDTSRAKAVAEKYEGIRALTPDELYDDAEVEAVLNLTIPVAHASVSLAALGAGKHVYGEKPLAVTREEARPVLEAAAKAGLRVGCAPDTVLGTGTQTARALLDRGDIGVPTAATAFFVSPGPEPWHPDPAFYYQPGGGPLLDMGPYYLSALITLLGPIKRVTGRASRAYEQRTVGSGPKQGTTFPVEVDTHVSGVIEHESGVLTTVVTSFDVWAAKLPRIEVYGTEGTLAVPDPNMFDGDVEVFSPSSREWTVAKVAGGYANAGRGYGVADMARAIRQGGKHRASGELAYHVLDVMESLLESAAQGGAPVDVESTVERPDPVPEGATPDAA</sequence>
<dbReference type="SUPFAM" id="SSF55347">
    <property type="entry name" value="Glyceraldehyde-3-phosphate dehydrogenase-like, C-terminal domain"/>
    <property type="match status" value="1"/>
</dbReference>
<evidence type="ECO:0000313" key="5">
    <source>
        <dbReference type="EMBL" id="REF35860.1"/>
    </source>
</evidence>
<evidence type="ECO:0000313" key="6">
    <source>
        <dbReference type="Proteomes" id="UP000256485"/>
    </source>
</evidence>
<dbReference type="GO" id="GO:0000166">
    <property type="term" value="F:nucleotide binding"/>
    <property type="evidence" value="ECO:0007669"/>
    <property type="project" value="InterPro"/>
</dbReference>
<dbReference type="PANTHER" id="PTHR43818">
    <property type="entry name" value="BCDNA.GH03377"/>
    <property type="match status" value="1"/>
</dbReference>
<dbReference type="InterPro" id="IPR000683">
    <property type="entry name" value="Gfo/Idh/MocA-like_OxRdtase_N"/>
</dbReference>
<dbReference type="EMBL" id="QTUC01000001">
    <property type="protein sequence ID" value="REF35860.1"/>
    <property type="molecule type" value="Genomic_DNA"/>
</dbReference>
<feature type="domain" description="Gfo/Idh/MocA-like oxidoreductase N-terminal" evidence="3">
    <location>
        <begin position="5"/>
        <end position="120"/>
    </location>
</feature>
<keyword evidence="6" id="KW-1185">Reference proteome</keyword>
<dbReference type="OrthoDB" id="9776544at2"/>
<dbReference type="SUPFAM" id="SSF51735">
    <property type="entry name" value="NAD(P)-binding Rossmann-fold domains"/>
    <property type="match status" value="1"/>
</dbReference>
<comment type="caution">
    <text evidence="5">The sequence shown here is derived from an EMBL/GenBank/DDBJ whole genome shotgun (WGS) entry which is preliminary data.</text>
</comment>
<evidence type="ECO:0000256" key="1">
    <source>
        <dbReference type="ARBA" id="ARBA00023002"/>
    </source>
</evidence>
<keyword evidence="1" id="KW-0560">Oxidoreductase</keyword>
<feature type="domain" description="GFO/IDH/MocA-like oxidoreductase" evidence="4">
    <location>
        <begin position="132"/>
        <end position="265"/>
    </location>
</feature>
<protein>
    <submittedName>
        <fullName evidence="5">Putative dehydrogenase</fullName>
    </submittedName>
</protein>
<dbReference type="InterPro" id="IPR055170">
    <property type="entry name" value="GFO_IDH_MocA-like_dom"/>
</dbReference>
<dbReference type="InterPro" id="IPR036291">
    <property type="entry name" value="NAD(P)-bd_dom_sf"/>
</dbReference>
<dbReference type="InterPro" id="IPR050463">
    <property type="entry name" value="Gfo/Idh/MocA_oxidrdct_glycsds"/>
</dbReference>
<dbReference type="AlphaFoldDB" id="A0A3D9V6P6"/>
<reference evidence="5 6" key="1">
    <citation type="submission" date="2018-08" db="EMBL/GenBank/DDBJ databases">
        <title>Sequencing the genomes of 1000 actinobacteria strains.</title>
        <authorList>
            <person name="Klenk H.-P."/>
        </authorList>
    </citation>
    <scope>NUCLEOTIDE SEQUENCE [LARGE SCALE GENOMIC DNA]</scope>
    <source>
        <strain evidence="5 6">DSM 22891</strain>
    </source>
</reference>
<accession>A0A3D9V6P6</accession>
<organism evidence="5 6">
    <name type="scientific">Thermasporomyces composti</name>
    <dbReference type="NCBI Taxonomy" id="696763"/>
    <lineage>
        <taxon>Bacteria</taxon>
        <taxon>Bacillati</taxon>
        <taxon>Actinomycetota</taxon>
        <taxon>Actinomycetes</taxon>
        <taxon>Propionibacteriales</taxon>
        <taxon>Nocardioidaceae</taxon>
        <taxon>Thermasporomyces</taxon>
    </lineage>
</organism>
<feature type="region of interest" description="Disordered" evidence="2">
    <location>
        <begin position="340"/>
        <end position="367"/>
    </location>
</feature>
<evidence type="ECO:0000259" key="3">
    <source>
        <dbReference type="Pfam" id="PF01408"/>
    </source>
</evidence>
<dbReference type="PANTHER" id="PTHR43818:SF11">
    <property type="entry name" value="BCDNA.GH03377"/>
    <property type="match status" value="1"/>
</dbReference>